<evidence type="ECO:0000259" key="8">
    <source>
        <dbReference type="Pfam" id="PF04116"/>
    </source>
</evidence>
<organism evidence="9 10">
    <name type="scientific">Candidatus Lambdaproteobacteria bacterium RIFOXYD2_FULL_50_16</name>
    <dbReference type="NCBI Taxonomy" id="1817772"/>
    <lineage>
        <taxon>Bacteria</taxon>
        <taxon>Pseudomonadati</taxon>
        <taxon>Pseudomonadota</taxon>
        <taxon>Candidatus Lambdaproteobacteria</taxon>
    </lineage>
</organism>
<feature type="domain" description="Fatty acid hydroxylase" evidence="8">
    <location>
        <begin position="93"/>
        <end position="229"/>
    </location>
</feature>
<evidence type="ECO:0000256" key="5">
    <source>
        <dbReference type="ARBA" id="ARBA00023098"/>
    </source>
</evidence>
<accession>A0A1F6G992</accession>
<feature type="transmembrane region" description="Helical" evidence="7">
    <location>
        <begin position="146"/>
        <end position="166"/>
    </location>
</feature>
<keyword evidence="4" id="KW-0560">Oxidoreductase</keyword>
<comment type="caution">
    <text evidence="9">The sequence shown here is derived from an EMBL/GenBank/DDBJ whole genome shotgun (WGS) entry which is preliminary data.</text>
</comment>
<keyword evidence="2 7" id="KW-0812">Transmembrane</keyword>
<dbReference type="GO" id="GO:0012505">
    <property type="term" value="C:endomembrane system"/>
    <property type="evidence" value="ECO:0007669"/>
    <property type="project" value="UniProtKB-SubCell"/>
</dbReference>
<comment type="subcellular location">
    <subcellularLocation>
        <location evidence="1">Endomembrane system</location>
        <topology evidence="1">Multi-pass membrane protein</topology>
    </subcellularLocation>
</comment>
<evidence type="ECO:0000256" key="2">
    <source>
        <dbReference type="ARBA" id="ARBA00022692"/>
    </source>
</evidence>
<dbReference type="EMBL" id="MFNE01000035">
    <property type="protein sequence ID" value="OGG94682.1"/>
    <property type="molecule type" value="Genomic_DNA"/>
</dbReference>
<dbReference type="GO" id="GO:0016020">
    <property type="term" value="C:membrane"/>
    <property type="evidence" value="ECO:0007669"/>
    <property type="project" value="GOC"/>
</dbReference>
<dbReference type="AlphaFoldDB" id="A0A1F6G992"/>
<reference evidence="9 10" key="1">
    <citation type="journal article" date="2016" name="Nat. Commun.">
        <title>Thousands of microbial genomes shed light on interconnected biogeochemical processes in an aquifer system.</title>
        <authorList>
            <person name="Anantharaman K."/>
            <person name="Brown C.T."/>
            <person name="Hug L.A."/>
            <person name="Sharon I."/>
            <person name="Castelle C.J."/>
            <person name="Probst A.J."/>
            <person name="Thomas B.C."/>
            <person name="Singh A."/>
            <person name="Wilkins M.J."/>
            <person name="Karaoz U."/>
            <person name="Brodie E.L."/>
            <person name="Williams K.H."/>
            <person name="Hubbard S.S."/>
            <person name="Banfield J.F."/>
        </authorList>
    </citation>
    <scope>NUCLEOTIDE SEQUENCE [LARGE SCALE GENOMIC DNA]</scope>
</reference>
<evidence type="ECO:0000313" key="10">
    <source>
        <dbReference type="Proteomes" id="UP000178449"/>
    </source>
</evidence>
<sequence>MSEWMLAQELTIRLSFFFGVFGLIAFLEAIFPRRKRQHGRMLRWYANLGIVFLNSGIARVAMPVVPMALAALTAEKGWGLFNIVEVPEWIALVASVILLDFFIYFQHVMVHAVPLFWRLHRMHHADLDYDVTTGARFHPIEILLSLWIKLAVIMILGPPVVAVLIFEVVLNAMAMFNHGNLRLPLGLDNFLRLLVVTPDFHRVHHSSIPAEANRNFGFNISLWDRLFGTYKAQPTKGHDDMEIGIDIFREPKDLHLHRMLLQPLYSEGRRYAFNDKHQEESQ</sequence>
<evidence type="ECO:0000256" key="7">
    <source>
        <dbReference type="SAM" id="Phobius"/>
    </source>
</evidence>
<dbReference type="GO" id="GO:0008610">
    <property type="term" value="P:lipid biosynthetic process"/>
    <property type="evidence" value="ECO:0007669"/>
    <property type="project" value="InterPro"/>
</dbReference>
<feature type="transmembrane region" description="Helical" evidence="7">
    <location>
        <begin position="44"/>
        <end position="69"/>
    </location>
</feature>
<dbReference type="STRING" id="1817772.A2527_05640"/>
<dbReference type="PANTHER" id="PTHR21624">
    <property type="entry name" value="STEROL DESATURASE-RELATED PROTEIN"/>
    <property type="match status" value="1"/>
</dbReference>
<feature type="transmembrane region" description="Helical" evidence="7">
    <location>
        <begin position="12"/>
        <end position="32"/>
    </location>
</feature>
<keyword evidence="5" id="KW-0443">Lipid metabolism</keyword>
<proteinExistence type="predicted"/>
<dbReference type="GO" id="GO:0005506">
    <property type="term" value="F:iron ion binding"/>
    <property type="evidence" value="ECO:0007669"/>
    <property type="project" value="InterPro"/>
</dbReference>
<dbReference type="PANTHER" id="PTHR21624:SF1">
    <property type="entry name" value="ALKYLGLYCEROL MONOOXYGENASE"/>
    <property type="match status" value="1"/>
</dbReference>
<evidence type="ECO:0000256" key="3">
    <source>
        <dbReference type="ARBA" id="ARBA00022989"/>
    </source>
</evidence>
<keyword evidence="3 7" id="KW-1133">Transmembrane helix</keyword>
<protein>
    <recommendedName>
        <fullName evidence="8">Fatty acid hydroxylase domain-containing protein</fullName>
    </recommendedName>
</protein>
<evidence type="ECO:0000313" key="9">
    <source>
        <dbReference type="EMBL" id="OGG94682.1"/>
    </source>
</evidence>
<dbReference type="InterPro" id="IPR006694">
    <property type="entry name" value="Fatty_acid_hydroxylase"/>
</dbReference>
<evidence type="ECO:0000256" key="4">
    <source>
        <dbReference type="ARBA" id="ARBA00023002"/>
    </source>
</evidence>
<dbReference type="Pfam" id="PF04116">
    <property type="entry name" value="FA_hydroxylase"/>
    <property type="match status" value="1"/>
</dbReference>
<evidence type="ECO:0000256" key="6">
    <source>
        <dbReference type="ARBA" id="ARBA00023136"/>
    </source>
</evidence>
<dbReference type="Proteomes" id="UP000178449">
    <property type="component" value="Unassembled WGS sequence"/>
</dbReference>
<evidence type="ECO:0000256" key="1">
    <source>
        <dbReference type="ARBA" id="ARBA00004127"/>
    </source>
</evidence>
<name>A0A1F6G992_9PROT</name>
<keyword evidence="6 7" id="KW-0472">Membrane</keyword>
<dbReference type="GO" id="GO:0050479">
    <property type="term" value="F:glyceryl-ether monooxygenase activity"/>
    <property type="evidence" value="ECO:0007669"/>
    <property type="project" value="TreeGrafter"/>
</dbReference>
<gene>
    <name evidence="9" type="ORF">A2527_05640</name>
</gene>
<dbReference type="InterPro" id="IPR051689">
    <property type="entry name" value="Sterol_desaturase/TMEM195"/>
</dbReference>
<dbReference type="GO" id="GO:0006643">
    <property type="term" value="P:membrane lipid metabolic process"/>
    <property type="evidence" value="ECO:0007669"/>
    <property type="project" value="TreeGrafter"/>
</dbReference>
<feature type="transmembrane region" description="Helical" evidence="7">
    <location>
        <begin position="89"/>
        <end position="117"/>
    </location>
</feature>